<comment type="caution">
    <text evidence="4">The sequence shown here is derived from an EMBL/GenBank/DDBJ whole genome shotgun (WGS) entry which is preliminary data.</text>
</comment>
<dbReference type="Proteomes" id="UP000267017">
    <property type="component" value="Unassembled WGS sequence"/>
</dbReference>
<dbReference type="AlphaFoldDB" id="A0A3P3U4V0"/>
<dbReference type="Gene3D" id="2.60.40.10">
    <property type="entry name" value="Immunoglobulins"/>
    <property type="match status" value="1"/>
</dbReference>
<feature type="domain" description="Fibronectin type III-like" evidence="3">
    <location>
        <begin position="714"/>
        <end position="783"/>
    </location>
</feature>
<gene>
    <name evidence="4" type="ORF">EHV15_18070</name>
</gene>
<dbReference type="PANTHER" id="PTHR42715">
    <property type="entry name" value="BETA-GLUCOSIDASE"/>
    <property type="match status" value="1"/>
</dbReference>
<sequence length="814" mass="89509">MNKFVNGKFMNASLPAEERADDLLKRMSIEEKMGQIVGYMPDKGSIEKLEQDFPQGAGEVVMLFAGGLENKESVVEKVTHIQNKIMELSDHNIPAIFHVETLTGAMLPEATSFPTGIGQASTWNPGLQKELAGIIRNQARAVGVSHAFAPVLDLNRDPRFGRQGETYGEDPALAAAMGTAYVSGLQNDGDLKEGMLACAKHFIGYHMTQGGIHAASTPVPPRMLREVYAKPFQAVITLADMKSIMNTYSSIDGEPVAGSRKYLTEFLRGEMGFDGLIVSDYVSISEIHSRHRVAETLTDAGELSLKAGMEVELPAKDCYNDELMQRIQDGKISIEILDQAVRRVLIAKFELGLFENPYPMPSAAVERIYADPNNEATSLEAARQSIVLLKNNGLLPLQRNAQKKIAVIGHHAASTRSLFGGYSYTSLFDAMHNVGNTMAGVDFEKISNLNASEFGVAKDHYTYPGSIVQVESPKTEELIRKHYPTCNHLLEQIILECPDAEVTYAYGYAYAGNDTSMHDEALAVAAAADVVILTLGGKHGWGMFSTTGEGIDTTNIGLPECQESFIRKLAALQKPTVAVHFDGRPISSDMADEHIDAILEAWNPGQYGAKAVTDILFGDYNPAGRLPVSIAYNAGQVPLFYNHDQGSSYHVGTMNDYTSYLDCPREPRYYFGHGLSYTSFRYSNMTVSKEAYEPAEQVIVTIDVTNTGEVFGEEVVQLYIRDKYASVVRPVQELAGFVRVPLKPNETRTVQFRMDPSQFAFLDTNMTWKIEAGEIEVMVGASSHDIRAKGSFRICSDLFIDGKTRGFYADVEVS</sequence>
<dbReference type="PANTHER" id="PTHR42715:SF10">
    <property type="entry name" value="BETA-GLUCOSIDASE"/>
    <property type="match status" value="1"/>
</dbReference>
<dbReference type="InterPro" id="IPR013783">
    <property type="entry name" value="Ig-like_fold"/>
</dbReference>
<dbReference type="InterPro" id="IPR050288">
    <property type="entry name" value="Cellulose_deg_GH3"/>
</dbReference>
<dbReference type="RefSeq" id="WP_128632421.1">
    <property type="nucleotide sequence ID" value="NZ_RRCN01000001.1"/>
</dbReference>
<dbReference type="FunFam" id="2.60.40.10:FF:000495">
    <property type="entry name" value="Periplasmic beta-glucosidase"/>
    <property type="match status" value="1"/>
</dbReference>
<keyword evidence="5" id="KW-1185">Reference proteome</keyword>
<dbReference type="SMART" id="SM01217">
    <property type="entry name" value="Fn3_like"/>
    <property type="match status" value="1"/>
</dbReference>
<dbReference type="Pfam" id="PF01915">
    <property type="entry name" value="Glyco_hydro_3_C"/>
    <property type="match status" value="1"/>
</dbReference>
<dbReference type="InterPro" id="IPR036881">
    <property type="entry name" value="Glyco_hydro_3_C_sf"/>
</dbReference>
<organism evidence="4 5">
    <name type="scientific">Paenibacillus oralis</name>
    <dbReference type="NCBI Taxonomy" id="2490856"/>
    <lineage>
        <taxon>Bacteria</taxon>
        <taxon>Bacillati</taxon>
        <taxon>Bacillota</taxon>
        <taxon>Bacilli</taxon>
        <taxon>Bacillales</taxon>
        <taxon>Paenibacillaceae</taxon>
        <taxon>Paenibacillus</taxon>
    </lineage>
</organism>
<evidence type="ECO:0000313" key="5">
    <source>
        <dbReference type="Proteomes" id="UP000267017"/>
    </source>
</evidence>
<dbReference type="InterPro" id="IPR001764">
    <property type="entry name" value="Glyco_hydro_3_N"/>
</dbReference>
<dbReference type="InterPro" id="IPR036962">
    <property type="entry name" value="Glyco_hydro_3_N_sf"/>
</dbReference>
<dbReference type="Pfam" id="PF00933">
    <property type="entry name" value="Glyco_hydro_3"/>
    <property type="match status" value="1"/>
</dbReference>
<name>A0A3P3U4V0_9BACL</name>
<dbReference type="PRINTS" id="PR00133">
    <property type="entry name" value="GLHYDRLASE3"/>
</dbReference>
<evidence type="ECO:0000256" key="2">
    <source>
        <dbReference type="ARBA" id="ARBA00022801"/>
    </source>
</evidence>
<comment type="similarity">
    <text evidence="1">Belongs to the glycosyl hydrolase 3 family.</text>
</comment>
<dbReference type="InterPro" id="IPR026891">
    <property type="entry name" value="Fn3-like"/>
</dbReference>
<dbReference type="Gene3D" id="3.20.20.300">
    <property type="entry name" value="Glycoside hydrolase, family 3, N-terminal domain"/>
    <property type="match status" value="1"/>
</dbReference>
<dbReference type="OrthoDB" id="9805821at2"/>
<evidence type="ECO:0000256" key="1">
    <source>
        <dbReference type="ARBA" id="ARBA00005336"/>
    </source>
</evidence>
<dbReference type="EMBL" id="RRCN01000001">
    <property type="protein sequence ID" value="RRJ64618.1"/>
    <property type="molecule type" value="Genomic_DNA"/>
</dbReference>
<evidence type="ECO:0000313" key="4">
    <source>
        <dbReference type="EMBL" id="RRJ64618.1"/>
    </source>
</evidence>
<reference evidence="4 5" key="1">
    <citation type="submission" date="2018-11" db="EMBL/GenBank/DDBJ databases">
        <title>Genome sequencing of Paenibacillus sp. KCOM 3021 (= ChDC PVNT-B20).</title>
        <authorList>
            <person name="Kook J.-K."/>
            <person name="Park S.-N."/>
            <person name="Lim Y.K."/>
        </authorList>
    </citation>
    <scope>NUCLEOTIDE SEQUENCE [LARGE SCALE GENOMIC DNA]</scope>
    <source>
        <strain evidence="4 5">KCOM 3021</strain>
    </source>
</reference>
<dbReference type="InterPro" id="IPR002772">
    <property type="entry name" value="Glyco_hydro_3_C"/>
</dbReference>
<dbReference type="GO" id="GO:0005975">
    <property type="term" value="P:carbohydrate metabolic process"/>
    <property type="evidence" value="ECO:0007669"/>
    <property type="project" value="InterPro"/>
</dbReference>
<evidence type="ECO:0000259" key="3">
    <source>
        <dbReference type="SMART" id="SM01217"/>
    </source>
</evidence>
<proteinExistence type="inferred from homology"/>
<accession>A0A3P3U4V0</accession>
<dbReference type="SUPFAM" id="SSF52279">
    <property type="entry name" value="Beta-D-glucan exohydrolase, C-terminal domain"/>
    <property type="match status" value="1"/>
</dbReference>
<protein>
    <submittedName>
        <fullName evidence="4">Beta-glucosidase</fullName>
    </submittedName>
</protein>
<dbReference type="GO" id="GO:0008422">
    <property type="term" value="F:beta-glucosidase activity"/>
    <property type="evidence" value="ECO:0007669"/>
    <property type="project" value="UniProtKB-ARBA"/>
</dbReference>
<dbReference type="SUPFAM" id="SSF51445">
    <property type="entry name" value="(Trans)glycosidases"/>
    <property type="match status" value="1"/>
</dbReference>
<dbReference type="Gene3D" id="3.40.50.1700">
    <property type="entry name" value="Glycoside hydrolase family 3 C-terminal domain"/>
    <property type="match status" value="1"/>
</dbReference>
<keyword evidence="2" id="KW-0378">Hydrolase</keyword>
<dbReference type="InterPro" id="IPR017853">
    <property type="entry name" value="GH"/>
</dbReference>
<dbReference type="Pfam" id="PF14310">
    <property type="entry name" value="Fn3-like"/>
    <property type="match status" value="1"/>
</dbReference>